<evidence type="ECO:0000259" key="6">
    <source>
        <dbReference type="Pfam" id="PF00456"/>
    </source>
</evidence>
<dbReference type="SUPFAM" id="SSF52518">
    <property type="entry name" value="Thiamin diphosphate-binding fold (THDP-binding)"/>
    <property type="match status" value="1"/>
</dbReference>
<sequence length="274" mass="29935">MELCELKQESRRLRRQILDTVYHAGGGHIGGDLSVCDILNVLYNRQMDITPQNWNTPGRDHFILSKGHAAEALYCTLAGKGFFPPERLESMGRFGTGLPGHPNRKVPGVEANTGSLGHGLSLGVGMALAERMNQTGSFVYVVMGDGELAEGSVWEAAMAASHHHLERLIALVDRNRLQISGPTEQVMAQDPQQKRWEAFGWRVLEICGNDVGAIDQALTVAKTPMGAPTVILCNTVKGCGVSFMENRPEWHHRVPSASEYEQAARELSGGEEHA</sequence>
<proteinExistence type="inferred from homology"/>
<dbReference type="Pfam" id="PF00456">
    <property type="entry name" value="Transketolase_N"/>
    <property type="match status" value="1"/>
</dbReference>
<evidence type="ECO:0000256" key="3">
    <source>
        <dbReference type="ARBA" id="ARBA00022679"/>
    </source>
</evidence>
<keyword evidence="8" id="KW-1185">Reference proteome</keyword>
<keyword evidence="3" id="KW-0808">Transferase</keyword>
<feature type="domain" description="Transketolase N-terminal" evidence="6">
    <location>
        <begin position="13"/>
        <end position="256"/>
    </location>
</feature>
<comment type="caution">
    <text evidence="7">The sequence shown here is derived from an EMBL/GenBank/DDBJ whole genome shotgun (WGS) entry which is preliminary data.</text>
</comment>
<dbReference type="EMBL" id="SLUK01000014">
    <property type="protein sequence ID" value="TCL41308.1"/>
    <property type="molecule type" value="Genomic_DNA"/>
</dbReference>
<evidence type="ECO:0000313" key="8">
    <source>
        <dbReference type="Proteomes" id="UP000294682"/>
    </source>
</evidence>
<dbReference type="GO" id="GO:0046872">
    <property type="term" value="F:metal ion binding"/>
    <property type="evidence" value="ECO:0007669"/>
    <property type="project" value="UniProtKB-KW"/>
</dbReference>
<gene>
    <name evidence="7" type="ORF">EDD78_11413</name>
</gene>
<dbReference type="InterPro" id="IPR029061">
    <property type="entry name" value="THDP-binding"/>
</dbReference>
<dbReference type="RefSeq" id="WP_132085218.1">
    <property type="nucleotide sequence ID" value="NZ_SLUK01000014.1"/>
</dbReference>
<comment type="cofactor">
    <cofactor evidence="1">
        <name>thiamine diphosphate</name>
        <dbReference type="ChEBI" id="CHEBI:58937"/>
    </cofactor>
</comment>
<dbReference type="PROSITE" id="PS00801">
    <property type="entry name" value="TRANSKETOLASE_1"/>
    <property type="match status" value="1"/>
</dbReference>
<comment type="similarity">
    <text evidence="2">Belongs to the transketolase family.</text>
</comment>
<dbReference type="AlphaFoldDB" id="A0A9X8UI15"/>
<evidence type="ECO:0000256" key="4">
    <source>
        <dbReference type="ARBA" id="ARBA00022723"/>
    </source>
</evidence>
<dbReference type="InterPro" id="IPR049557">
    <property type="entry name" value="Transketolase_CS"/>
</dbReference>
<evidence type="ECO:0000256" key="2">
    <source>
        <dbReference type="ARBA" id="ARBA00007131"/>
    </source>
</evidence>
<evidence type="ECO:0000313" key="7">
    <source>
        <dbReference type="EMBL" id="TCL41308.1"/>
    </source>
</evidence>
<accession>A0A9X8UI15</accession>
<dbReference type="InterPro" id="IPR005474">
    <property type="entry name" value="Transketolase_N"/>
</dbReference>
<dbReference type="PANTHER" id="PTHR47514:SF1">
    <property type="entry name" value="TRANSKETOLASE N-TERMINAL SECTION-RELATED"/>
    <property type="match status" value="1"/>
</dbReference>
<keyword evidence="5" id="KW-0786">Thiamine pyrophosphate</keyword>
<evidence type="ECO:0000256" key="5">
    <source>
        <dbReference type="ARBA" id="ARBA00023052"/>
    </source>
</evidence>
<organism evidence="7 8">
    <name type="scientific">Harryflintia acetispora</name>
    <dbReference type="NCBI Taxonomy" id="1849041"/>
    <lineage>
        <taxon>Bacteria</taxon>
        <taxon>Bacillati</taxon>
        <taxon>Bacillota</taxon>
        <taxon>Clostridia</taxon>
        <taxon>Eubacteriales</taxon>
        <taxon>Oscillospiraceae</taxon>
        <taxon>Harryflintia</taxon>
    </lineage>
</organism>
<protein>
    <submittedName>
        <fullName evidence="7">Transketolase</fullName>
    </submittedName>
</protein>
<reference evidence="7 8" key="1">
    <citation type="submission" date="2019-03" db="EMBL/GenBank/DDBJ databases">
        <title>Genomic Encyclopedia of Type Strains, Phase IV (KMG-IV): sequencing the most valuable type-strain genomes for metagenomic binning, comparative biology and taxonomic classification.</title>
        <authorList>
            <person name="Goeker M."/>
        </authorList>
    </citation>
    <scope>NUCLEOTIDE SEQUENCE [LARGE SCALE GENOMIC DNA]</scope>
    <source>
        <strain evidence="7 8">DSM 100433</strain>
    </source>
</reference>
<dbReference type="GO" id="GO:0016740">
    <property type="term" value="F:transferase activity"/>
    <property type="evidence" value="ECO:0007669"/>
    <property type="project" value="UniProtKB-KW"/>
</dbReference>
<name>A0A9X8UI15_9FIRM</name>
<dbReference type="PANTHER" id="PTHR47514">
    <property type="entry name" value="TRANSKETOLASE N-TERMINAL SECTION-RELATED"/>
    <property type="match status" value="1"/>
</dbReference>
<keyword evidence="4" id="KW-0479">Metal-binding</keyword>
<dbReference type="Gene3D" id="3.40.50.970">
    <property type="match status" value="1"/>
</dbReference>
<evidence type="ECO:0000256" key="1">
    <source>
        <dbReference type="ARBA" id="ARBA00001964"/>
    </source>
</evidence>
<dbReference type="CDD" id="cd02012">
    <property type="entry name" value="TPP_TK"/>
    <property type="match status" value="1"/>
</dbReference>
<dbReference type="Proteomes" id="UP000294682">
    <property type="component" value="Unassembled WGS sequence"/>
</dbReference>